<accession>A0A2W5DB24</accession>
<sequence length="127" mass="14398">MPEQVQPGLPLCASEELAERGRAVVFDVLQWHQPARAFALRYEGQAVAYLNRCAHVPTEMDWQEGEFLDGDKRFILCSIHGAAYEPLSGHCLMGPCRGARLTKIELSEREGQVYWHPTRDTQPAFQD</sequence>
<dbReference type="Pfam" id="PF00355">
    <property type="entry name" value="Rieske"/>
    <property type="match status" value="1"/>
</dbReference>
<evidence type="ECO:0000256" key="2">
    <source>
        <dbReference type="ARBA" id="ARBA00022723"/>
    </source>
</evidence>
<organism evidence="6 7">
    <name type="scientific">Roseateles depolymerans</name>
    <dbReference type="NCBI Taxonomy" id="76731"/>
    <lineage>
        <taxon>Bacteria</taxon>
        <taxon>Pseudomonadati</taxon>
        <taxon>Pseudomonadota</taxon>
        <taxon>Betaproteobacteria</taxon>
        <taxon>Burkholderiales</taxon>
        <taxon>Sphaerotilaceae</taxon>
        <taxon>Roseateles</taxon>
    </lineage>
</organism>
<proteinExistence type="predicted"/>
<evidence type="ECO:0000256" key="4">
    <source>
        <dbReference type="ARBA" id="ARBA00023014"/>
    </source>
</evidence>
<dbReference type="PANTHER" id="PTHR40261">
    <property type="match status" value="1"/>
</dbReference>
<comment type="caution">
    <text evidence="6">The sequence shown here is derived from an EMBL/GenBank/DDBJ whole genome shotgun (WGS) entry which is preliminary data.</text>
</comment>
<dbReference type="GO" id="GO:0046872">
    <property type="term" value="F:metal ion binding"/>
    <property type="evidence" value="ECO:0007669"/>
    <property type="project" value="UniProtKB-KW"/>
</dbReference>
<dbReference type="InterPro" id="IPR017941">
    <property type="entry name" value="Rieske_2Fe-2S"/>
</dbReference>
<keyword evidence="4" id="KW-0411">Iron-sulfur</keyword>
<dbReference type="Proteomes" id="UP000249633">
    <property type="component" value="Unassembled WGS sequence"/>
</dbReference>
<gene>
    <name evidence="6" type="ORF">DI603_20960</name>
</gene>
<evidence type="ECO:0000256" key="1">
    <source>
        <dbReference type="ARBA" id="ARBA00022714"/>
    </source>
</evidence>
<dbReference type="GO" id="GO:0051537">
    <property type="term" value="F:2 iron, 2 sulfur cluster binding"/>
    <property type="evidence" value="ECO:0007669"/>
    <property type="project" value="UniProtKB-KW"/>
</dbReference>
<dbReference type="InterPro" id="IPR036922">
    <property type="entry name" value="Rieske_2Fe-2S_sf"/>
</dbReference>
<feature type="domain" description="Rieske" evidence="5">
    <location>
        <begin position="43"/>
        <end position="115"/>
    </location>
</feature>
<evidence type="ECO:0000256" key="3">
    <source>
        <dbReference type="ARBA" id="ARBA00023004"/>
    </source>
</evidence>
<dbReference type="EMBL" id="QFOD01000027">
    <property type="protein sequence ID" value="PZP27798.1"/>
    <property type="molecule type" value="Genomic_DNA"/>
</dbReference>
<reference evidence="6 7" key="1">
    <citation type="submission" date="2017-08" db="EMBL/GenBank/DDBJ databases">
        <title>Infants hospitalized years apart are colonized by the same room-sourced microbial strains.</title>
        <authorList>
            <person name="Brooks B."/>
            <person name="Olm M.R."/>
            <person name="Firek B.A."/>
            <person name="Baker R."/>
            <person name="Thomas B.C."/>
            <person name="Morowitz M.J."/>
            <person name="Banfield J.F."/>
        </authorList>
    </citation>
    <scope>NUCLEOTIDE SEQUENCE [LARGE SCALE GENOMIC DNA]</scope>
    <source>
        <strain evidence="6">S2_012_000_R2_81</strain>
    </source>
</reference>
<dbReference type="AlphaFoldDB" id="A0A2W5DB24"/>
<keyword evidence="2" id="KW-0479">Metal-binding</keyword>
<dbReference type="PROSITE" id="PS51296">
    <property type="entry name" value="RIESKE"/>
    <property type="match status" value="1"/>
</dbReference>
<dbReference type="PANTHER" id="PTHR40261:SF1">
    <property type="entry name" value="RIESKE DOMAIN-CONTAINING PROTEIN"/>
    <property type="match status" value="1"/>
</dbReference>
<dbReference type="SUPFAM" id="SSF50022">
    <property type="entry name" value="ISP domain"/>
    <property type="match status" value="1"/>
</dbReference>
<evidence type="ECO:0000259" key="5">
    <source>
        <dbReference type="PROSITE" id="PS51296"/>
    </source>
</evidence>
<evidence type="ECO:0000313" key="7">
    <source>
        <dbReference type="Proteomes" id="UP000249633"/>
    </source>
</evidence>
<name>A0A2W5DB24_9BURK</name>
<evidence type="ECO:0000313" key="6">
    <source>
        <dbReference type="EMBL" id="PZP27798.1"/>
    </source>
</evidence>
<dbReference type="Gene3D" id="2.102.10.10">
    <property type="entry name" value="Rieske [2Fe-2S] iron-sulphur domain"/>
    <property type="match status" value="1"/>
</dbReference>
<keyword evidence="1" id="KW-0001">2Fe-2S</keyword>
<keyword evidence="3" id="KW-0408">Iron</keyword>
<protein>
    <submittedName>
        <fullName evidence="6">2Fe-2S ferredoxin</fullName>
    </submittedName>
</protein>